<dbReference type="SMART" id="SM00239">
    <property type="entry name" value="C2"/>
    <property type="match status" value="1"/>
</dbReference>
<comment type="caution">
    <text evidence="7">The sequence shown here is derived from an EMBL/GenBank/DDBJ whole genome shotgun (WGS) entry which is preliminary data.</text>
</comment>
<dbReference type="AlphaFoldDB" id="A0AAW1LLR3"/>
<dbReference type="PANTHER" id="PTHR10336">
    <property type="entry name" value="PHOSPHOINOSITIDE-SPECIFIC PHOSPHOLIPASE C FAMILY PROTEIN"/>
    <property type="match status" value="1"/>
</dbReference>
<dbReference type="Pfam" id="PF00388">
    <property type="entry name" value="PI-PLC-X"/>
    <property type="match status" value="1"/>
</dbReference>
<dbReference type="PANTHER" id="PTHR10336:SF105">
    <property type="entry name" value="PHOSPHOINOSITIDE PHOSPHOLIPASE C 1"/>
    <property type="match status" value="1"/>
</dbReference>
<sequence>MSDAYDTICYFYRLWCKETQKETPPDDVQKLFRDLSNNEGKLSVNDLQEFLITNQGEQKESALETAETFKRSSTFSKKGLKIVDFLHFLLGKLNPALVEPMSEDDLNRPLPHYFVYTSHDSYLKEHKSTQAHHLSFPLSDLTSKNSTPLPTSNEEDYKMSSSVSAIKKALRRGVRVIELSLYPNSNNKKVQVQHKGASHSSVKLSKCLEAISQHAFHKSDFPVILVLVEHINKSLQDVVAAKIKKYLGGNICSPKEAFNDPLQSLKNKFIILSRQPKQEQATPNSSEVESSEKYQELIAGHIEDLDDQFVNLRDGEASSVRILSSTESLLENASCADIISFTKKNLLAVYPNHGQSDQGYDPFIGWIRGAQIVAFNTQSTQKSSRYLSDKCLRIMQGLFRAYGSIGYARKPNILLDNNLKFDPTVWRPIKKILKVKVYMGTGWHLDFSSDQFDETSRPDFFVALEVVGHPEDEAKEKTEPAIDQWIPTWDEEFEFTLTVPEIAMLLIEVKEFDIDRTHDFGGQTCLPVWLLKDGIRSVPLYKENGKPCKAARLLVRFQLT</sequence>
<dbReference type="GO" id="GO:0048015">
    <property type="term" value="P:phosphatidylinositol-mediated signaling"/>
    <property type="evidence" value="ECO:0007669"/>
    <property type="project" value="TreeGrafter"/>
</dbReference>
<dbReference type="Gene3D" id="3.20.20.190">
    <property type="entry name" value="Phosphatidylinositol (PI) phosphodiesterase"/>
    <property type="match status" value="1"/>
</dbReference>
<keyword evidence="8" id="KW-1185">Reference proteome</keyword>
<dbReference type="InterPro" id="IPR015359">
    <property type="entry name" value="PLC_EF-hand-like"/>
</dbReference>
<dbReference type="SMART" id="SM00148">
    <property type="entry name" value="PLCXc"/>
    <property type="match status" value="1"/>
</dbReference>
<protein>
    <recommendedName>
        <fullName evidence="4">Phosphoinositide phospholipase C</fullName>
        <ecNumber evidence="4">3.1.4.11</ecNumber>
    </recommendedName>
</protein>
<dbReference type="GO" id="GO:0051209">
    <property type="term" value="P:release of sequestered calcium ion into cytosol"/>
    <property type="evidence" value="ECO:0007669"/>
    <property type="project" value="TreeGrafter"/>
</dbReference>
<dbReference type="EC" id="3.1.4.11" evidence="4"/>
<dbReference type="SMART" id="SM00149">
    <property type="entry name" value="PLCYc"/>
    <property type="match status" value="1"/>
</dbReference>
<dbReference type="GO" id="GO:0004435">
    <property type="term" value="F:phosphatidylinositol-4,5-bisphosphate phospholipase C activity"/>
    <property type="evidence" value="ECO:0007669"/>
    <property type="project" value="UniProtKB-EC"/>
</dbReference>
<gene>
    <name evidence="7" type="ORF">RND81_04G157700</name>
</gene>
<comment type="subcellular location">
    <subcellularLocation>
        <location evidence="2">Cell membrane</location>
        <topology evidence="2">Peripheral membrane protein</topology>
    </subcellularLocation>
</comment>
<dbReference type="InterPro" id="IPR001192">
    <property type="entry name" value="PI-PLC_fam"/>
</dbReference>
<evidence type="ECO:0000313" key="8">
    <source>
        <dbReference type="Proteomes" id="UP001443914"/>
    </source>
</evidence>
<dbReference type="InterPro" id="IPR017946">
    <property type="entry name" value="PLC-like_Pdiesterase_TIM-brl"/>
</dbReference>
<evidence type="ECO:0000256" key="3">
    <source>
        <dbReference type="ARBA" id="ARBA00023224"/>
    </source>
</evidence>
<dbReference type="InterPro" id="IPR000008">
    <property type="entry name" value="C2_dom"/>
</dbReference>
<dbReference type="GO" id="GO:0016042">
    <property type="term" value="P:lipid catabolic process"/>
    <property type="evidence" value="ECO:0007669"/>
    <property type="project" value="UniProtKB-KW"/>
</dbReference>
<evidence type="ECO:0000256" key="1">
    <source>
        <dbReference type="ARBA" id="ARBA00001195"/>
    </source>
</evidence>
<dbReference type="InterPro" id="IPR000909">
    <property type="entry name" value="PLipase_C_PInositol-sp_X_dom"/>
</dbReference>
<organism evidence="7 8">
    <name type="scientific">Saponaria officinalis</name>
    <name type="common">Common soapwort</name>
    <name type="synonym">Lychnis saponaria</name>
    <dbReference type="NCBI Taxonomy" id="3572"/>
    <lineage>
        <taxon>Eukaryota</taxon>
        <taxon>Viridiplantae</taxon>
        <taxon>Streptophyta</taxon>
        <taxon>Embryophyta</taxon>
        <taxon>Tracheophyta</taxon>
        <taxon>Spermatophyta</taxon>
        <taxon>Magnoliopsida</taxon>
        <taxon>eudicotyledons</taxon>
        <taxon>Gunneridae</taxon>
        <taxon>Pentapetalae</taxon>
        <taxon>Caryophyllales</taxon>
        <taxon>Caryophyllaceae</taxon>
        <taxon>Caryophylleae</taxon>
        <taxon>Saponaria</taxon>
    </lineage>
</organism>
<dbReference type="InterPro" id="IPR011992">
    <property type="entry name" value="EF-hand-dom_pair"/>
</dbReference>
<dbReference type="Gene3D" id="2.60.40.150">
    <property type="entry name" value="C2 domain"/>
    <property type="match status" value="1"/>
</dbReference>
<dbReference type="SUPFAM" id="SSF51695">
    <property type="entry name" value="PLC-like phosphodiesterases"/>
    <property type="match status" value="2"/>
</dbReference>
<dbReference type="SUPFAM" id="SSF49562">
    <property type="entry name" value="C2 domain (Calcium/lipid-binding domain, CaLB)"/>
    <property type="match status" value="1"/>
</dbReference>
<dbReference type="EMBL" id="JBDFQZ010000004">
    <property type="protein sequence ID" value="KAK9734699.1"/>
    <property type="molecule type" value="Genomic_DNA"/>
</dbReference>
<dbReference type="Gene3D" id="1.10.238.10">
    <property type="entry name" value="EF-hand"/>
    <property type="match status" value="1"/>
</dbReference>
<dbReference type="SUPFAM" id="SSF47473">
    <property type="entry name" value="EF-hand"/>
    <property type="match status" value="1"/>
</dbReference>
<dbReference type="Proteomes" id="UP001443914">
    <property type="component" value="Unassembled WGS sequence"/>
</dbReference>
<accession>A0AAW1LLR3</accession>
<keyword evidence="4" id="KW-0442">Lipid degradation</keyword>
<reference evidence="7" key="1">
    <citation type="submission" date="2024-03" db="EMBL/GenBank/DDBJ databases">
        <title>WGS assembly of Saponaria officinalis var. Norfolk2.</title>
        <authorList>
            <person name="Jenkins J."/>
            <person name="Shu S."/>
            <person name="Grimwood J."/>
            <person name="Barry K."/>
            <person name="Goodstein D."/>
            <person name="Schmutz J."/>
            <person name="Leebens-Mack J."/>
            <person name="Osbourn A."/>
        </authorList>
    </citation>
    <scope>NUCLEOTIDE SEQUENCE [LARGE SCALE GENOMIC DNA]</scope>
    <source>
        <strain evidence="7">JIC</strain>
    </source>
</reference>
<evidence type="ECO:0000313" key="7">
    <source>
        <dbReference type="EMBL" id="KAK9734699.1"/>
    </source>
</evidence>
<dbReference type="Pfam" id="PF00168">
    <property type="entry name" value="C2"/>
    <property type="match status" value="1"/>
</dbReference>
<dbReference type="PROSITE" id="PS50008">
    <property type="entry name" value="PIPLC_Y_DOMAIN"/>
    <property type="match status" value="1"/>
</dbReference>
<dbReference type="InterPro" id="IPR001711">
    <property type="entry name" value="PLipase_C_Pinositol-sp_Y"/>
</dbReference>
<evidence type="ECO:0000256" key="2">
    <source>
        <dbReference type="ARBA" id="ARBA00004202"/>
    </source>
</evidence>
<dbReference type="PROSITE" id="PS50007">
    <property type="entry name" value="PIPLC_X_DOMAIN"/>
    <property type="match status" value="1"/>
</dbReference>
<feature type="domain" description="C2" evidence="5">
    <location>
        <begin position="411"/>
        <end position="542"/>
    </location>
</feature>
<dbReference type="PRINTS" id="PR00390">
    <property type="entry name" value="PHPHLIPASEC"/>
</dbReference>
<feature type="domain" description="PI-PLC Y-box" evidence="6">
    <location>
        <begin position="316"/>
        <end position="414"/>
    </location>
</feature>
<dbReference type="Pfam" id="PF00387">
    <property type="entry name" value="PI-PLC-Y"/>
    <property type="match status" value="1"/>
</dbReference>
<name>A0AAW1LLR3_SAPOF</name>
<dbReference type="Pfam" id="PF09279">
    <property type="entry name" value="EF-hand_like"/>
    <property type="match status" value="1"/>
</dbReference>
<keyword evidence="3" id="KW-0807">Transducer</keyword>
<evidence type="ECO:0000259" key="5">
    <source>
        <dbReference type="PROSITE" id="PS50004"/>
    </source>
</evidence>
<keyword evidence="4" id="KW-0378">Hydrolase</keyword>
<dbReference type="CDD" id="cd00275">
    <property type="entry name" value="C2_PLC_like"/>
    <property type="match status" value="1"/>
</dbReference>
<proteinExistence type="predicted"/>
<dbReference type="GO" id="GO:0005886">
    <property type="term" value="C:plasma membrane"/>
    <property type="evidence" value="ECO:0007669"/>
    <property type="project" value="UniProtKB-SubCell"/>
</dbReference>
<evidence type="ECO:0000259" key="6">
    <source>
        <dbReference type="PROSITE" id="PS50008"/>
    </source>
</evidence>
<evidence type="ECO:0000256" key="4">
    <source>
        <dbReference type="RuleBase" id="RU361133"/>
    </source>
</evidence>
<keyword evidence="4" id="KW-0443">Lipid metabolism</keyword>
<dbReference type="InterPro" id="IPR035892">
    <property type="entry name" value="C2_domain_sf"/>
</dbReference>
<dbReference type="PROSITE" id="PS50004">
    <property type="entry name" value="C2"/>
    <property type="match status" value="1"/>
</dbReference>
<comment type="catalytic activity">
    <reaction evidence="1 4">
        <text>a 1,2-diacyl-sn-glycero-3-phospho-(1D-myo-inositol-4,5-bisphosphate) + H2O = 1D-myo-inositol 1,4,5-trisphosphate + a 1,2-diacyl-sn-glycerol + H(+)</text>
        <dbReference type="Rhea" id="RHEA:33179"/>
        <dbReference type="ChEBI" id="CHEBI:15377"/>
        <dbReference type="ChEBI" id="CHEBI:15378"/>
        <dbReference type="ChEBI" id="CHEBI:17815"/>
        <dbReference type="ChEBI" id="CHEBI:58456"/>
        <dbReference type="ChEBI" id="CHEBI:203600"/>
        <dbReference type="EC" id="3.1.4.11"/>
    </reaction>
</comment>